<dbReference type="Pfam" id="PF07719">
    <property type="entry name" value="TPR_2"/>
    <property type="match status" value="1"/>
</dbReference>
<dbReference type="PANTHER" id="PTHR47908:SF2">
    <property type="entry name" value="TETRATRICOPEPTIDE REPEAT (TPR)-LIKE SUPERFAMILY PROTEIN"/>
    <property type="match status" value="1"/>
</dbReference>
<dbReference type="AlphaFoldDB" id="A0A5B9R7V6"/>
<evidence type="ECO:0000313" key="5">
    <source>
        <dbReference type="Proteomes" id="UP000325286"/>
    </source>
</evidence>
<evidence type="ECO:0000256" key="2">
    <source>
        <dbReference type="ARBA" id="ARBA00022803"/>
    </source>
</evidence>
<name>A0A5B9R7V6_9BACT</name>
<organism evidence="4 5">
    <name type="scientific">Roseimaritima ulvae</name>
    <dbReference type="NCBI Taxonomy" id="980254"/>
    <lineage>
        <taxon>Bacteria</taxon>
        <taxon>Pseudomonadati</taxon>
        <taxon>Planctomycetota</taxon>
        <taxon>Planctomycetia</taxon>
        <taxon>Pirellulales</taxon>
        <taxon>Pirellulaceae</taxon>
        <taxon>Roseimaritima</taxon>
    </lineage>
</organism>
<dbReference type="OrthoDB" id="272871at2"/>
<dbReference type="InterPro" id="IPR019734">
    <property type="entry name" value="TPR_rpt"/>
</dbReference>
<gene>
    <name evidence="4" type="ORF">UC8_46130</name>
</gene>
<dbReference type="SUPFAM" id="SSF48452">
    <property type="entry name" value="TPR-like"/>
    <property type="match status" value="1"/>
</dbReference>
<sequence>MHRMALVVCWLLLSMSWSEVRGEAPQPVDRHAARHATAIEAAAAAVERTAANPQAIAYIRLGDAQLRAGHSAQAVANFEKALALQPEQEPYLWQYGIALYFVERYRDGRVLFEKHRRVNPNDVENAAWHFLCAAKETDLATARKILLPAPADRRAPMKQILQRLPGGQDTAIEAAVQELKGTAGYASARLYADLYIGMIADAEGDSQKAQRYLQRAATTELTSYMADVARVYANHVK</sequence>
<dbReference type="Proteomes" id="UP000325286">
    <property type="component" value="Chromosome"/>
</dbReference>
<dbReference type="InterPro" id="IPR011990">
    <property type="entry name" value="TPR-like_helical_dom_sf"/>
</dbReference>
<dbReference type="PROSITE" id="PS50005">
    <property type="entry name" value="TPR"/>
    <property type="match status" value="1"/>
</dbReference>
<dbReference type="InterPro" id="IPR013105">
    <property type="entry name" value="TPR_2"/>
</dbReference>
<protein>
    <submittedName>
        <fullName evidence="4">Lipoprotein NlpI</fullName>
    </submittedName>
</protein>
<evidence type="ECO:0000256" key="3">
    <source>
        <dbReference type="PROSITE-ProRule" id="PRU00339"/>
    </source>
</evidence>
<evidence type="ECO:0000313" key="4">
    <source>
        <dbReference type="EMBL" id="QEG42573.1"/>
    </source>
</evidence>
<dbReference type="PROSITE" id="PS50293">
    <property type="entry name" value="TPR_REGION"/>
    <property type="match status" value="1"/>
</dbReference>
<evidence type="ECO:0000256" key="1">
    <source>
        <dbReference type="ARBA" id="ARBA00022737"/>
    </source>
</evidence>
<dbReference type="EMBL" id="CP042914">
    <property type="protein sequence ID" value="QEG42573.1"/>
    <property type="molecule type" value="Genomic_DNA"/>
</dbReference>
<dbReference type="Gene3D" id="1.25.40.10">
    <property type="entry name" value="Tetratricopeptide repeat domain"/>
    <property type="match status" value="1"/>
</dbReference>
<dbReference type="PANTHER" id="PTHR47908">
    <property type="match status" value="1"/>
</dbReference>
<dbReference type="KEGG" id="rul:UC8_46130"/>
<accession>A0A5B9R7V6</accession>
<dbReference type="SMART" id="SM00028">
    <property type="entry name" value="TPR"/>
    <property type="match status" value="1"/>
</dbReference>
<proteinExistence type="predicted"/>
<keyword evidence="1" id="KW-0677">Repeat</keyword>
<keyword evidence="2 3" id="KW-0802">TPR repeat</keyword>
<reference evidence="4 5" key="1">
    <citation type="submission" date="2019-08" db="EMBL/GenBank/DDBJ databases">
        <title>Deep-cultivation of Planctomycetes and their phenomic and genomic characterization uncovers novel biology.</title>
        <authorList>
            <person name="Wiegand S."/>
            <person name="Jogler M."/>
            <person name="Boedeker C."/>
            <person name="Pinto D."/>
            <person name="Vollmers J."/>
            <person name="Rivas-Marin E."/>
            <person name="Kohn T."/>
            <person name="Peeters S.H."/>
            <person name="Heuer A."/>
            <person name="Rast P."/>
            <person name="Oberbeckmann S."/>
            <person name="Bunk B."/>
            <person name="Jeske O."/>
            <person name="Meyerdierks A."/>
            <person name="Storesund J.E."/>
            <person name="Kallscheuer N."/>
            <person name="Luecker S."/>
            <person name="Lage O.M."/>
            <person name="Pohl T."/>
            <person name="Merkel B.J."/>
            <person name="Hornburger P."/>
            <person name="Mueller R.-W."/>
            <person name="Bruemmer F."/>
            <person name="Labrenz M."/>
            <person name="Spormann A.M."/>
            <person name="Op den Camp H."/>
            <person name="Overmann J."/>
            <person name="Amann R."/>
            <person name="Jetten M.S.M."/>
            <person name="Mascher T."/>
            <person name="Medema M.H."/>
            <person name="Devos D.P."/>
            <person name="Kaster A.-K."/>
            <person name="Ovreas L."/>
            <person name="Rohde M."/>
            <person name="Galperin M.Y."/>
            <person name="Jogler C."/>
        </authorList>
    </citation>
    <scope>NUCLEOTIDE SEQUENCE [LARGE SCALE GENOMIC DNA]</scope>
    <source>
        <strain evidence="4 5">UC8</strain>
    </source>
</reference>
<keyword evidence="4" id="KW-0449">Lipoprotein</keyword>
<keyword evidence="5" id="KW-1185">Reference proteome</keyword>
<feature type="repeat" description="TPR" evidence="3">
    <location>
        <begin position="55"/>
        <end position="88"/>
    </location>
</feature>